<dbReference type="EC" id="2.3.1.225" evidence="7"/>
<evidence type="ECO:0000313" key="10">
    <source>
        <dbReference type="Proteomes" id="UP000189705"/>
    </source>
</evidence>
<dbReference type="InterPro" id="IPR039859">
    <property type="entry name" value="PFA4/ZDH16/20/ERF2-like"/>
</dbReference>
<comment type="domain">
    <text evidence="7">The DHHC domain is required for palmitoyltransferase activity.</text>
</comment>
<protein>
    <recommendedName>
        <fullName evidence="7">Palmitoyltransferase</fullName>
        <ecNumber evidence="7">2.3.1.225</ecNumber>
    </recommendedName>
</protein>
<organism evidence="10 11">
    <name type="scientific">Alligator sinensis</name>
    <name type="common">Chinese alligator</name>
    <dbReference type="NCBI Taxonomy" id="38654"/>
    <lineage>
        <taxon>Eukaryota</taxon>
        <taxon>Metazoa</taxon>
        <taxon>Chordata</taxon>
        <taxon>Craniata</taxon>
        <taxon>Vertebrata</taxon>
        <taxon>Euteleostomi</taxon>
        <taxon>Archelosauria</taxon>
        <taxon>Archosauria</taxon>
        <taxon>Crocodylia</taxon>
        <taxon>Alligatoridae</taxon>
        <taxon>Alligatorinae</taxon>
        <taxon>Alligator</taxon>
    </lineage>
</organism>
<feature type="region of interest" description="Disordered" evidence="8">
    <location>
        <begin position="505"/>
        <end position="524"/>
    </location>
</feature>
<feature type="domain" description="Palmitoyltransferase DHHC" evidence="9">
    <location>
        <begin position="226"/>
        <end position="377"/>
    </location>
</feature>
<evidence type="ECO:0000259" key="9">
    <source>
        <dbReference type="Pfam" id="PF01529"/>
    </source>
</evidence>
<accession>A0A1U7RRG8</accession>
<dbReference type="GeneID" id="102388501"/>
<dbReference type="KEGG" id="asn:102388501"/>
<dbReference type="PROSITE" id="PS50216">
    <property type="entry name" value="DHHC"/>
    <property type="match status" value="1"/>
</dbReference>
<dbReference type="eggNOG" id="KOG1311">
    <property type="taxonomic scope" value="Eukaryota"/>
</dbReference>
<dbReference type="AlphaFoldDB" id="A0A1U7RRG8"/>
<dbReference type="GO" id="GO:0019706">
    <property type="term" value="F:protein-cysteine S-palmitoyltransferase activity"/>
    <property type="evidence" value="ECO:0007669"/>
    <property type="project" value="UniProtKB-EC"/>
</dbReference>
<evidence type="ECO:0000256" key="2">
    <source>
        <dbReference type="ARBA" id="ARBA00022679"/>
    </source>
</evidence>
<keyword evidence="2 7" id="KW-0808">Transferase</keyword>
<dbReference type="GO" id="GO:0006612">
    <property type="term" value="P:protein targeting to membrane"/>
    <property type="evidence" value="ECO:0007669"/>
    <property type="project" value="TreeGrafter"/>
</dbReference>
<reference evidence="11" key="1">
    <citation type="submission" date="2025-08" db="UniProtKB">
        <authorList>
            <consortium name="RefSeq"/>
        </authorList>
    </citation>
    <scope>IDENTIFICATION</scope>
</reference>
<proteinExistence type="inferred from homology"/>
<keyword evidence="4 7" id="KW-1133">Transmembrane helix</keyword>
<evidence type="ECO:0000256" key="8">
    <source>
        <dbReference type="SAM" id="MobiDB-lite"/>
    </source>
</evidence>
<evidence type="ECO:0000256" key="4">
    <source>
        <dbReference type="ARBA" id="ARBA00022989"/>
    </source>
</evidence>
<dbReference type="Proteomes" id="UP000189705">
    <property type="component" value="Unplaced"/>
</dbReference>
<feature type="transmembrane region" description="Helical" evidence="7">
    <location>
        <begin position="177"/>
        <end position="197"/>
    </location>
</feature>
<keyword evidence="6 7" id="KW-0012">Acyltransferase</keyword>
<feature type="transmembrane region" description="Helical" evidence="7">
    <location>
        <begin position="144"/>
        <end position="165"/>
    </location>
</feature>
<dbReference type="PANTHER" id="PTHR22883">
    <property type="entry name" value="ZINC FINGER DHHC DOMAIN CONTAINING PROTEIN"/>
    <property type="match status" value="1"/>
</dbReference>
<dbReference type="InParanoid" id="A0A1U7RRG8"/>
<dbReference type="Pfam" id="PF01529">
    <property type="entry name" value="DHHC"/>
    <property type="match status" value="1"/>
</dbReference>
<feature type="transmembrane region" description="Helical" evidence="7">
    <location>
        <begin position="334"/>
        <end position="366"/>
    </location>
</feature>
<evidence type="ECO:0000256" key="3">
    <source>
        <dbReference type="ARBA" id="ARBA00022692"/>
    </source>
</evidence>
<dbReference type="GO" id="GO:0005783">
    <property type="term" value="C:endoplasmic reticulum"/>
    <property type="evidence" value="ECO:0007669"/>
    <property type="project" value="TreeGrafter"/>
</dbReference>
<gene>
    <name evidence="11" type="primary">LOC102388501</name>
</gene>
<evidence type="ECO:0000256" key="1">
    <source>
        <dbReference type="ARBA" id="ARBA00004141"/>
    </source>
</evidence>
<name>A0A1U7RRG8_ALLSI</name>
<evidence type="ECO:0000256" key="7">
    <source>
        <dbReference type="RuleBase" id="RU079119"/>
    </source>
</evidence>
<keyword evidence="3 7" id="KW-0812">Transmembrane</keyword>
<keyword evidence="5 7" id="KW-0472">Membrane</keyword>
<evidence type="ECO:0000256" key="5">
    <source>
        <dbReference type="ARBA" id="ARBA00023136"/>
    </source>
</evidence>
<comment type="subcellular location">
    <subcellularLocation>
        <location evidence="1">Membrane</location>
        <topology evidence="1">Multi-pass membrane protein</topology>
    </subcellularLocation>
</comment>
<feature type="compositionally biased region" description="Polar residues" evidence="8">
    <location>
        <begin position="569"/>
        <end position="587"/>
    </location>
</feature>
<dbReference type="RefSeq" id="XP_006019040.2">
    <property type="nucleotide sequence ID" value="XM_006018978.2"/>
</dbReference>
<dbReference type="STRING" id="38654.A0A1U7RRG8"/>
<feature type="transmembrane region" description="Helical" evidence="7">
    <location>
        <begin position="271"/>
        <end position="297"/>
    </location>
</feature>
<comment type="similarity">
    <text evidence="7">Belongs to the DHHC palmitoyltransferase family.</text>
</comment>
<dbReference type="GO" id="GO:0016020">
    <property type="term" value="C:membrane"/>
    <property type="evidence" value="ECO:0007669"/>
    <property type="project" value="UniProtKB-SubCell"/>
</dbReference>
<evidence type="ECO:0000256" key="6">
    <source>
        <dbReference type="ARBA" id="ARBA00023315"/>
    </source>
</evidence>
<evidence type="ECO:0000313" key="11">
    <source>
        <dbReference type="RefSeq" id="XP_006019040.2"/>
    </source>
</evidence>
<keyword evidence="10" id="KW-1185">Reference proteome</keyword>
<sequence length="587" mass="66396">MRCSLQPKIWQHQWLKACVNLEDCHGDFVKAEELWEIFLPAFFSPPLPKSKMCGMNSPTCCIYNVCSPQRSRFSRGYRSIPLYYYKPVGVFDHYFQCCCILWYWINCYDRRLRRTGPEQLNSGNDLVSPPLHSRVNGWSLPLHCFQIVALLLYTYLAIVGFGIYIPLLPHGWKHTAYAVIGILFVHHLIAHLIAITIDPADQNVLAKKNYNNPMPVFDRSKHRHVIQNQHCYLCEVDVGPKAKHCSACNKCIADFDHHCKWLNNCVGGKNYWFFFNAVVSAVLGVFFLVVVILYVFIQYFVNPEELRTASQLEGASGNTTWLAFLPAAPVETTAAGILVIAVITVLLGIASLLLLGHLLGFHLYLLGKKLSTFDYMARYRRTSSTRDQRVDLEATKNPSDRMDPLQDMYLARQKKECEVPVTSRTRHQEAGQLSIKPPSVICTETSDVASFTSLSLSPQTVPKRPKETTCHNSNQNVEVNAAETINLRADLQPNCDQWLNRSHQENLHENPMMNSTAPKQSTDKDRLAISDEVLSPAENGRSDALLEAQAQAEEDTEMSQSGGFAFPSANRNVSPETFFSDLKSNQK</sequence>
<dbReference type="PANTHER" id="PTHR22883:SF22">
    <property type="entry name" value="PALMITOYLTRANSFERASE ZDHHC11-RELATED"/>
    <property type="match status" value="1"/>
</dbReference>
<comment type="catalytic activity">
    <reaction evidence="7">
        <text>L-cysteinyl-[protein] + hexadecanoyl-CoA = S-hexadecanoyl-L-cysteinyl-[protein] + CoA</text>
        <dbReference type="Rhea" id="RHEA:36683"/>
        <dbReference type="Rhea" id="RHEA-COMP:10131"/>
        <dbReference type="Rhea" id="RHEA-COMP:11032"/>
        <dbReference type="ChEBI" id="CHEBI:29950"/>
        <dbReference type="ChEBI" id="CHEBI:57287"/>
        <dbReference type="ChEBI" id="CHEBI:57379"/>
        <dbReference type="ChEBI" id="CHEBI:74151"/>
        <dbReference type="EC" id="2.3.1.225"/>
    </reaction>
</comment>
<dbReference type="InterPro" id="IPR001594">
    <property type="entry name" value="Palmitoyltrfase_DHHC"/>
</dbReference>
<dbReference type="GO" id="GO:0005794">
    <property type="term" value="C:Golgi apparatus"/>
    <property type="evidence" value="ECO:0007669"/>
    <property type="project" value="TreeGrafter"/>
</dbReference>
<feature type="region of interest" description="Disordered" evidence="8">
    <location>
        <begin position="533"/>
        <end position="587"/>
    </location>
</feature>